<evidence type="ECO:0000313" key="2">
    <source>
        <dbReference type="EMBL" id="MYL65567.1"/>
    </source>
</evidence>
<sequence>MKGFVHGGQAGLQGLSLKEQLAEQEPQHGEVKIKLKAAGLNHRDLFIPDRHDPGEADVILGSDGAGVVIAVGEGVKEIQEGDEVIINPGLGWEKNAPIPPVGFQIVGFPGHGTFAETIVVPEVNAVKKPESLTFEEASVIGLAGLTAYRSLFTRGQLRSGQTVFIPGIGGGVATFLLKFAKAAGARVIVSSRSEEKRQLALTLGADRALADEGDWVEETINEKVDLVIESVGAATFNRSLEVLGKGGTLVIFGSSTGDKIEFDLRTFFYGQYNLLGSTMGSSEEFHDMVAFINEHSIKPVMDKIYDFQEIKEAFTHLNSSHQFGKLAVRLAEK</sequence>
<dbReference type="InterPro" id="IPR011032">
    <property type="entry name" value="GroES-like_sf"/>
</dbReference>
<proteinExistence type="predicted"/>
<evidence type="ECO:0000259" key="1">
    <source>
        <dbReference type="SMART" id="SM00829"/>
    </source>
</evidence>
<dbReference type="InterPro" id="IPR013149">
    <property type="entry name" value="ADH-like_C"/>
</dbReference>
<dbReference type="PANTHER" id="PTHR45033">
    <property type="match status" value="1"/>
</dbReference>
<dbReference type="Pfam" id="PF00107">
    <property type="entry name" value="ADH_zinc_N"/>
    <property type="match status" value="1"/>
</dbReference>
<dbReference type="PANTHER" id="PTHR45033:SF3">
    <property type="entry name" value="DEHYDROGENASE, PUTATIVE (AFU_ORTHOLOGUE AFUA_2G13270)-RELATED"/>
    <property type="match status" value="1"/>
</dbReference>
<dbReference type="EMBL" id="WMEY01000008">
    <property type="protein sequence ID" value="MYL65567.1"/>
    <property type="molecule type" value="Genomic_DNA"/>
</dbReference>
<dbReference type="InterPro" id="IPR036291">
    <property type="entry name" value="NAD(P)-bd_dom_sf"/>
</dbReference>
<protein>
    <submittedName>
        <fullName evidence="2">Zinc-binding dehydrogenase</fullName>
    </submittedName>
</protein>
<accession>A0A845F4K1</accession>
<comment type="caution">
    <text evidence="2">The sequence shown here is derived from an EMBL/GenBank/DDBJ whole genome shotgun (WGS) entry which is preliminary data.</text>
</comment>
<evidence type="ECO:0000313" key="3">
    <source>
        <dbReference type="Proteomes" id="UP000447833"/>
    </source>
</evidence>
<organism evidence="2 3">
    <name type="scientific">Guptibacillus hwajinpoensis</name>
    <dbReference type="NCBI Taxonomy" id="208199"/>
    <lineage>
        <taxon>Bacteria</taxon>
        <taxon>Bacillati</taxon>
        <taxon>Bacillota</taxon>
        <taxon>Bacilli</taxon>
        <taxon>Bacillales</taxon>
        <taxon>Guptibacillaceae</taxon>
        <taxon>Guptibacillus</taxon>
    </lineage>
</organism>
<dbReference type="AlphaFoldDB" id="A0A845F4K1"/>
<dbReference type="Proteomes" id="UP000447833">
    <property type="component" value="Unassembled WGS sequence"/>
</dbReference>
<dbReference type="InterPro" id="IPR052711">
    <property type="entry name" value="Zinc_ADH-like"/>
</dbReference>
<dbReference type="SMART" id="SM00829">
    <property type="entry name" value="PKS_ER"/>
    <property type="match status" value="1"/>
</dbReference>
<dbReference type="InterPro" id="IPR020843">
    <property type="entry name" value="ER"/>
</dbReference>
<reference evidence="2 3" key="1">
    <citation type="submission" date="2019-11" db="EMBL/GenBank/DDBJ databases">
        <title>Genome sequences of 17 halophilic strains isolated from different environments.</title>
        <authorList>
            <person name="Furrow R.E."/>
        </authorList>
    </citation>
    <scope>NUCLEOTIDE SEQUENCE [LARGE SCALE GENOMIC DNA]</scope>
    <source>
        <strain evidence="2 3">22506_14_FS</strain>
    </source>
</reference>
<dbReference type="Pfam" id="PF08240">
    <property type="entry name" value="ADH_N"/>
    <property type="match status" value="1"/>
</dbReference>
<dbReference type="GO" id="GO:0016491">
    <property type="term" value="F:oxidoreductase activity"/>
    <property type="evidence" value="ECO:0007669"/>
    <property type="project" value="InterPro"/>
</dbReference>
<dbReference type="SUPFAM" id="SSF51735">
    <property type="entry name" value="NAD(P)-binding Rossmann-fold domains"/>
    <property type="match status" value="1"/>
</dbReference>
<gene>
    <name evidence="2" type="ORF">GLW07_19595</name>
</gene>
<dbReference type="InterPro" id="IPR013154">
    <property type="entry name" value="ADH-like_N"/>
</dbReference>
<name>A0A845F4K1_9BACL</name>
<feature type="domain" description="Enoyl reductase (ER)" evidence="1">
    <location>
        <begin position="10"/>
        <end position="328"/>
    </location>
</feature>
<dbReference type="SUPFAM" id="SSF50129">
    <property type="entry name" value="GroES-like"/>
    <property type="match status" value="1"/>
</dbReference>
<dbReference type="Gene3D" id="3.40.50.720">
    <property type="entry name" value="NAD(P)-binding Rossmann-like Domain"/>
    <property type="match status" value="1"/>
</dbReference>
<dbReference type="RefSeq" id="WP_160921049.1">
    <property type="nucleotide sequence ID" value="NZ_WMEY01000008.1"/>
</dbReference>
<dbReference type="Gene3D" id="3.90.180.10">
    <property type="entry name" value="Medium-chain alcohol dehydrogenases, catalytic domain"/>
    <property type="match status" value="1"/>
</dbReference>